<name>A0A1G7LZJ9_9SPHI</name>
<dbReference type="PANTHER" id="PTHR40593">
    <property type="entry name" value="PENICILLIN-BINDING PROTEIN ACTIVATOR LPOB"/>
    <property type="match status" value="1"/>
</dbReference>
<accession>A0A1G7LZJ9</accession>
<dbReference type="STRING" id="1391627.SAMN05216464_12014"/>
<reference evidence="1 2" key="1">
    <citation type="submission" date="2016-10" db="EMBL/GenBank/DDBJ databases">
        <authorList>
            <person name="de Groot N.N."/>
        </authorList>
    </citation>
    <scope>NUCLEOTIDE SEQUENCE [LARGE SCALE GENOMIC DNA]</scope>
    <source>
        <strain evidence="1 2">47C3B</strain>
    </source>
</reference>
<dbReference type="GO" id="GO:0031241">
    <property type="term" value="C:periplasmic side of cell outer membrane"/>
    <property type="evidence" value="ECO:0007669"/>
    <property type="project" value="TreeGrafter"/>
</dbReference>
<evidence type="ECO:0000313" key="2">
    <source>
        <dbReference type="Proteomes" id="UP000199072"/>
    </source>
</evidence>
<dbReference type="Pfam" id="PF13036">
    <property type="entry name" value="LpoB"/>
    <property type="match status" value="1"/>
</dbReference>
<dbReference type="GO" id="GO:0030234">
    <property type="term" value="F:enzyme regulator activity"/>
    <property type="evidence" value="ECO:0007669"/>
    <property type="project" value="TreeGrafter"/>
</dbReference>
<dbReference type="GO" id="GO:0009252">
    <property type="term" value="P:peptidoglycan biosynthetic process"/>
    <property type="evidence" value="ECO:0007669"/>
    <property type="project" value="TreeGrafter"/>
</dbReference>
<dbReference type="RefSeq" id="WP_091156182.1">
    <property type="nucleotide sequence ID" value="NZ_FNAI01000020.1"/>
</dbReference>
<dbReference type="InterPro" id="IPR014094">
    <property type="entry name" value="LpoB"/>
</dbReference>
<keyword evidence="2" id="KW-1185">Reference proteome</keyword>
<dbReference type="PROSITE" id="PS51257">
    <property type="entry name" value="PROKAR_LIPOPROTEIN"/>
    <property type="match status" value="1"/>
</dbReference>
<dbReference type="Gene3D" id="3.40.50.10610">
    <property type="entry name" value="ABC-type transport auxiliary lipoprotein component"/>
    <property type="match status" value="1"/>
</dbReference>
<sequence>MKFNRILTVAAIAVSGIFITSCATRQVSRVSTDQTIDVSGNWNNSDARMAADELTGKILGANWIENHQNDHQGKKPVVIVGFVQNKSHEHIDAETFLADIESAFIQSQKVRLVQGGKKREELRAEKADQQTNASVSSIKKFGLENGADFILQGSINSIVDAHKRQKVVYYQVNLELTNIQTNEVVWIGEKKIAKFVKN</sequence>
<dbReference type="PANTHER" id="PTHR40593:SF1">
    <property type="entry name" value="PENICILLIN-BINDING PROTEIN ACTIVATOR LPOB"/>
    <property type="match status" value="1"/>
</dbReference>
<proteinExistence type="predicted"/>
<dbReference type="OrthoDB" id="9803653at2"/>
<dbReference type="AlphaFoldDB" id="A0A1G7LZJ9"/>
<gene>
    <name evidence="1" type="ORF">SAMN05216464_12014</name>
</gene>
<evidence type="ECO:0000313" key="1">
    <source>
        <dbReference type="EMBL" id="SDF55008.1"/>
    </source>
</evidence>
<evidence type="ECO:0008006" key="3">
    <source>
        <dbReference type="Google" id="ProtNLM"/>
    </source>
</evidence>
<protein>
    <recommendedName>
        <fullName evidence="3">Penicillin-binding protein activator LpoB</fullName>
    </recommendedName>
</protein>
<organism evidence="1 2">
    <name type="scientific">Mucilaginibacter pineti</name>
    <dbReference type="NCBI Taxonomy" id="1391627"/>
    <lineage>
        <taxon>Bacteria</taxon>
        <taxon>Pseudomonadati</taxon>
        <taxon>Bacteroidota</taxon>
        <taxon>Sphingobacteriia</taxon>
        <taxon>Sphingobacteriales</taxon>
        <taxon>Sphingobacteriaceae</taxon>
        <taxon>Mucilaginibacter</taxon>
    </lineage>
</organism>
<dbReference type="EMBL" id="FNAI01000020">
    <property type="protein sequence ID" value="SDF55008.1"/>
    <property type="molecule type" value="Genomic_DNA"/>
</dbReference>
<dbReference type="Proteomes" id="UP000199072">
    <property type="component" value="Unassembled WGS sequence"/>
</dbReference>